<dbReference type="RefSeq" id="WP_093258450.1">
    <property type="nucleotide sequence ID" value="NZ_FNKK01000002.1"/>
</dbReference>
<accession>A0A1H1CR13</accession>
<evidence type="ECO:0000313" key="2">
    <source>
        <dbReference type="EMBL" id="SDQ66612.1"/>
    </source>
</evidence>
<dbReference type="PROSITE" id="PS50995">
    <property type="entry name" value="HTH_MARR_2"/>
    <property type="match status" value="1"/>
</dbReference>
<proteinExistence type="predicted"/>
<dbReference type="GO" id="GO:0003700">
    <property type="term" value="F:DNA-binding transcription factor activity"/>
    <property type="evidence" value="ECO:0007669"/>
    <property type="project" value="InterPro"/>
</dbReference>
<dbReference type="OrthoDB" id="4807076at2"/>
<keyword evidence="3" id="KW-1185">Reference proteome</keyword>
<reference evidence="2 3" key="1">
    <citation type="submission" date="2016-10" db="EMBL/GenBank/DDBJ databases">
        <authorList>
            <person name="de Groot N.N."/>
        </authorList>
    </citation>
    <scope>NUCLEOTIDE SEQUENCE [LARGE SCALE GENOMIC DNA]</scope>
    <source>
        <strain evidence="2 3">DSM 43794</strain>
    </source>
</reference>
<protein>
    <submittedName>
        <fullName evidence="2">DNA-binding transcriptional regulator, MarR family</fullName>
    </submittedName>
</protein>
<organism evidence="2 3">
    <name type="scientific">Thermostaphylospora chromogena</name>
    <dbReference type="NCBI Taxonomy" id="35622"/>
    <lineage>
        <taxon>Bacteria</taxon>
        <taxon>Bacillati</taxon>
        <taxon>Actinomycetota</taxon>
        <taxon>Actinomycetes</taxon>
        <taxon>Streptosporangiales</taxon>
        <taxon>Thermomonosporaceae</taxon>
        <taxon>Thermostaphylospora</taxon>
    </lineage>
</organism>
<feature type="domain" description="HTH marR-type" evidence="1">
    <location>
        <begin position="13"/>
        <end position="145"/>
    </location>
</feature>
<dbReference type="AlphaFoldDB" id="A0A1H1CR13"/>
<dbReference type="Gene3D" id="1.10.10.10">
    <property type="entry name" value="Winged helix-like DNA-binding domain superfamily/Winged helix DNA-binding domain"/>
    <property type="match status" value="1"/>
</dbReference>
<keyword evidence="2" id="KW-0238">DNA-binding</keyword>
<name>A0A1H1CR13_9ACTN</name>
<dbReference type="Pfam" id="PF01047">
    <property type="entry name" value="MarR"/>
    <property type="match status" value="1"/>
</dbReference>
<dbReference type="PANTHER" id="PTHR33164:SF43">
    <property type="entry name" value="HTH-TYPE TRANSCRIPTIONAL REPRESSOR YETL"/>
    <property type="match status" value="1"/>
</dbReference>
<dbReference type="Proteomes" id="UP000217103">
    <property type="component" value="Unassembled WGS sequence"/>
</dbReference>
<evidence type="ECO:0000259" key="1">
    <source>
        <dbReference type="PROSITE" id="PS50995"/>
    </source>
</evidence>
<dbReference type="EMBL" id="FNKK01000002">
    <property type="protein sequence ID" value="SDQ66612.1"/>
    <property type="molecule type" value="Genomic_DNA"/>
</dbReference>
<dbReference type="STRING" id="35622.SAMN04489764_1600"/>
<dbReference type="SUPFAM" id="SSF46785">
    <property type="entry name" value="Winged helix' DNA-binding domain"/>
    <property type="match status" value="1"/>
</dbReference>
<dbReference type="InterPro" id="IPR039422">
    <property type="entry name" value="MarR/SlyA-like"/>
</dbReference>
<sequence>MTFDRSMVDQLRQTPLPQLVSIAGNVLNSRWNALLSQEHGVSTAGMNVLMALSRGPGTHTEIARRCWVHVSTLTGIVDTLARDRLVERQRDTADRRKVLLVLTPQGRKITERVGSMLRSASALAPTPANPEHEAIIRDFLIDTILLGEQEAAHGSTAGADSAE</sequence>
<dbReference type="GO" id="GO:0006950">
    <property type="term" value="P:response to stress"/>
    <property type="evidence" value="ECO:0007669"/>
    <property type="project" value="TreeGrafter"/>
</dbReference>
<dbReference type="PANTHER" id="PTHR33164">
    <property type="entry name" value="TRANSCRIPTIONAL REGULATOR, MARR FAMILY"/>
    <property type="match status" value="1"/>
</dbReference>
<evidence type="ECO:0000313" key="3">
    <source>
        <dbReference type="Proteomes" id="UP000217103"/>
    </source>
</evidence>
<dbReference type="InterPro" id="IPR000835">
    <property type="entry name" value="HTH_MarR-typ"/>
</dbReference>
<gene>
    <name evidence="2" type="ORF">SAMN04489764_1600</name>
</gene>
<dbReference type="InterPro" id="IPR036390">
    <property type="entry name" value="WH_DNA-bd_sf"/>
</dbReference>
<dbReference type="GO" id="GO:0003677">
    <property type="term" value="F:DNA binding"/>
    <property type="evidence" value="ECO:0007669"/>
    <property type="project" value="UniProtKB-KW"/>
</dbReference>
<dbReference type="SMART" id="SM00347">
    <property type="entry name" value="HTH_MARR"/>
    <property type="match status" value="1"/>
</dbReference>
<dbReference type="InterPro" id="IPR036388">
    <property type="entry name" value="WH-like_DNA-bd_sf"/>
</dbReference>